<dbReference type="RefSeq" id="WP_345683939.1">
    <property type="nucleotide sequence ID" value="NZ_BAABRO010000004.1"/>
</dbReference>
<protein>
    <submittedName>
        <fullName evidence="2">Uncharacterized protein</fullName>
    </submittedName>
</protein>
<sequence>MTSTIKPFHIYLYGPEQNGPQRIGPEQDGPEQQGPEQSPLPTRFEDAAARLQLLPRLYFELDGSFVWSADQGQQVEGMLYDANDQLQYVDLQGQCTRGTWNTVLQAIVGSSAADCIVMVIPARSLKNLPTFEQSIWGD</sequence>
<keyword evidence="3" id="KW-1185">Reference proteome</keyword>
<name>A0ABP9VU51_9BACT</name>
<proteinExistence type="predicted"/>
<feature type="region of interest" description="Disordered" evidence="1">
    <location>
        <begin position="16"/>
        <end position="42"/>
    </location>
</feature>
<evidence type="ECO:0000313" key="3">
    <source>
        <dbReference type="Proteomes" id="UP001416858"/>
    </source>
</evidence>
<comment type="caution">
    <text evidence="2">The sequence shown here is derived from an EMBL/GenBank/DDBJ whole genome shotgun (WGS) entry which is preliminary data.</text>
</comment>
<organism evidence="2 3">
    <name type="scientific">Novipirellula caenicola</name>
    <dbReference type="NCBI Taxonomy" id="1536901"/>
    <lineage>
        <taxon>Bacteria</taxon>
        <taxon>Pseudomonadati</taxon>
        <taxon>Planctomycetota</taxon>
        <taxon>Planctomycetia</taxon>
        <taxon>Pirellulales</taxon>
        <taxon>Pirellulaceae</taxon>
        <taxon>Novipirellula</taxon>
    </lineage>
</organism>
<evidence type="ECO:0000256" key="1">
    <source>
        <dbReference type="SAM" id="MobiDB-lite"/>
    </source>
</evidence>
<gene>
    <name evidence="2" type="ORF">Rcae01_02507</name>
</gene>
<accession>A0ABP9VU51</accession>
<dbReference type="Proteomes" id="UP001416858">
    <property type="component" value="Unassembled WGS sequence"/>
</dbReference>
<feature type="compositionally biased region" description="Low complexity" evidence="1">
    <location>
        <begin position="24"/>
        <end position="37"/>
    </location>
</feature>
<dbReference type="EMBL" id="BAABRO010000004">
    <property type="protein sequence ID" value="GAA5507053.1"/>
    <property type="molecule type" value="Genomic_DNA"/>
</dbReference>
<reference evidence="2 3" key="1">
    <citation type="submission" date="2024-02" db="EMBL/GenBank/DDBJ databases">
        <title>Rhodopirellula caenicola NBRC 110016.</title>
        <authorList>
            <person name="Ichikawa N."/>
            <person name="Katano-Makiyama Y."/>
            <person name="Hidaka K."/>
        </authorList>
    </citation>
    <scope>NUCLEOTIDE SEQUENCE [LARGE SCALE GENOMIC DNA]</scope>
    <source>
        <strain evidence="2 3">NBRC 110016</strain>
    </source>
</reference>
<evidence type="ECO:0000313" key="2">
    <source>
        <dbReference type="EMBL" id="GAA5507053.1"/>
    </source>
</evidence>